<sequence>MNRTQIVKKSLNFEDPGIVPYSIYLTEEGYGLYGDRLIDDYGNEKIQTDYRQGKLSQKEAASLAIGNFILYAEAPWWDWINLPAEFKEEDTPEGLPDTIGKGSYEAFFEKVEYLKKNYDAYILVTIWGSHWEKAYFSRGIENFLCDLAAAPEWCRKLLELIIRKNLVMLENILTCPYIDGVLLGSDWGTQNDLIMSPECFRTLIKEGEIQEYKLIKKYKKNVFVHSCGNIIRIMDDLAEMGVECLNPIQPECMDIYRLKKDYGKRIAFYGGISTQRVLPYGTAEEVEAEARKVIEAMKENGGYITGPSQEIQEDVPYENLCALIKTANQYGSSNEL</sequence>
<dbReference type="Gene3D" id="3.20.20.210">
    <property type="match status" value="1"/>
</dbReference>
<dbReference type="PANTHER" id="PTHR47099">
    <property type="entry name" value="METHYLCOBAMIDE:COM METHYLTRANSFERASE MTBA"/>
    <property type="match status" value="1"/>
</dbReference>
<dbReference type="InterPro" id="IPR038071">
    <property type="entry name" value="UROD/MetE-like_sf"/>
</dbReference>
<feature type="domain" description="Uroporphyrinogen decarboxylase (URO-D)" evidence="1">
    <location>
        <begin position="101"/>
        <end position="330"/>
    </location>
</feature>
<accession>A0A3E2WYT4</accession>
<dbReference type="PANTHER" id="PTHR47099:SF1">
    <property type="entry name" value="METHYLCOBAMIDE:COM METHYLTRANSFERASE MTBA"/>
    <property type="match status" value="1"/>
</dbReference>
<evidence type="ECO:0000313" key="2">
    <source>
        <dbReference type="EMBL" id="RGC32641.1"/>
    </source>
</evidence>
<dbReference type="InterPro" id="IPR052024">
    <property type="entry name" value="Methanogen_methyltrans"/>
</dbReference>
<dbReference type="InterPro" id="IPR000257">
    <property type="entry name" value="Uroporphyrinogen_deCOase"/>
</dbReference>
<dbReference type="GeneID" id="93335985"/>
<dbReference type="GO" id="GO:0004853">
    <property type="term" value="F:uroporphyrinogen decarboxylase activity"/>
    <property type="evidence" value="ECO:0007669"/>
    <property type="project" value="InterPro"/>
</dbReference>
<evidence type="ECO:0000259" key="1">
    <source>
        <dbReference type="Pfam" id="PF01208"/>
    </source>
</evidence>
<organism evidence="2 3">
    <name type="scientific">Hungatella hathewayi</name>
    <dbReference type="NCBI Taxonomy" id="154046"/>
    <lineage>
        <taxon>Bacteria</taxon>
        <taxon>Bacillati</taxon>
        <taxon>Bacillota</taxon>
        <taxon>Clostridia</taxon>
        <taxon>Lachnospirales</taxon>
        <taxon>Lachnospiraceae</taxon>
        <taxon>Hungatella</taxon>
    </lineage>
</organism>
<dbReference type="SUPFAM" id="SSF51726">
    <property type="entry name" value="UROD/MetE-like"/>
    <property type="match status" value="1"/>
</dbReference>
<proteinExistence type="predicted"/>
<dbReference type="AlphaFoldDB" id="A0A3E2WYT4"/>
<dbReference type="Proteomes" id="UP000261111">
    <property type="component" value="Unassembled WGS sequence"/>
</dbReference>
<dbReference type="EMBL" id="QVIA01000008">
    <property type="protein sequence ID" value="RGC32641.1"/>
    <property type="molecule type" value="Genomic_DNA"/>
</dbReference>
<name>A0A3E2WYT4_9FIRM</name>
<gene>
    <name evidence="2" type="ORF">DWX41_08740</name>
</gene>
<dbReference type="RefSeq" id="WP_025655800.1">
    <property type="nucleotide sequence ID" value="NZ_QVIA01000008.1"/>
</dbReference>
<evidence type="ECO:0000313" key="3">
    <source>
        <dbReference type="Proteomes" id="UP000261111"/>
    </source>
</evidence>
<dbReference type="Pfam" id="PF01208">
    <property type="entry name" value="URO-D"/>
    <property type="match status" value="1"/>
</dbReference>
<dbReference type="GO" id="GO:0006779">
    <property type="term" value="P:porphyrin-containing compound biosynthetic process"/>
    <property type="evidence" value="ECO:0007669"/>
    <property type="project" value="InterPro"/>
</dbReference>
<protein>
    <recommendedName>
        <fullName evidence="1">Uroporphyrinogen decarboxylase (URO-D) domain-containing protein</fullName>
    </recommendedName>
</protein>
<reference evidence="2 3" key="1">
    <citation type="submission" date="2018-08" db="EMBL/GenBank/DDBJ databases">
        <title>A genome reference for cultivated species of the human gut microbiota.</title>
        <authorList>
            <person name="Zou Y."/>
            <person name="Xue W."/>
            <person name="Luo G."/>
        </authorList>
    </citation>
    <scope>NUCLEOTIDE SEQUENCE [LARGE SCALE GENOMIC DNA]</scope>
    <source>
        <strain evidence="2 3">AF19-21</strain>
    </source>
</reference>
<comment type="caution">
    <text evidence="2">The sequence shown here is derived from an EMBL/GenBank/DDBJ whole genome shotgun (WGS) entry which is preliminary data.</text>
</comment>